<dbReference type="AlphaFoldDB" id="A0A2P0QF10"/>
<sequence length="120" mass="13640">MNTAVQDRTNVMCGLEAIRMLSQIAEACAMCVLERGHDVELVKFAAHCSDRAEHIAQYLIDSPTTSWSLDFVLEEMSWLIKHELLLERVRVSVMRTIPTVDDLEKCKQRSRLICSTGCVQ</sequence>
<geneLocation type="plasmid" evidence="4">
    <name>pPU_RT811</name>
</geneLocation>
<evidence type="ECO:0000313" key="2">
    <source>
        <dbReference type="EMBL" id="ARO45066.1"/>
    </source>
</evidence>
<geneLocation type="plasmid" evidence="3">
    <name>pUR_B4A</name>
</geneLocation>
<name>A0A2P0QF10_PSESF</name>
<protein>
    <submittedName>
        <fullName evidence="1">Uncharacterized protein</fullName>
    </submittedName>
</protein>
<evidence type="ECO:0000313" key="1">
    <source>
        <dbReference type="EMBL" id="ARO44961.1"/>
    </source>
</evidence>
<evidence type="ECO:0000313" key="3">
    <source>
        <dbReference type="EMBL" id="ARO45157.1"/>
    </source>
</evidence>
<dbReference type="EMBL" id="KX009062">
    <property type="protein sequence ID" value="ARO45157.1"/>
    <property type="molecule type" value="Genomic_DNA"/>
</dbReference>
<dbReference type="EMBL" id="KX009063">
    <property type="protein sequence ID" value="ARO45199.1"/>
    <property type="molecule type" value="Genomic_DNA"/>
</dbReference>
<dbReference type="EMBL" id="KX009060">
    <property type="protein sequence ID" value="ARO44961.1"/>
    <property type="molecule type" value="Genomic_DNA"/>
</dbReference>
<geneLocation type="plasmid" evidence="1">
    <name>pUR_RT594</name>
</geneLocation>
<proteinExistence type="predicted"/>
<evidence type="ECO:0000313" key="4">
    <source>
        <dbReference type="EMBL" id="ARO45199.1"/>
    </source>
</evidence>
<dbReference type="EMBL" id="KX009061">
    <property type="protein sequence ID" value="ARO45066.1"/>
    <property type="molecule type" value="Genomic_DNA"/>
</dbReference>
<organism evidence="1">
    <name type="scientific">Pseudomonas syringae pv. actinidiae</name>
    <dbReference type="NCBI Taxonomy" id="103796"/>
    <lineage>
        <taxon>Bacteria</taxon>
        <taxon>Pseudomonadati</taxon>
        <taxon>Pseudomonadota</taxon>
        <taxon>Gammaproteobacteria</taxon>
        <taxon>Pseudomonadales</taxon>
        <taxon>Pseudomonadaceae</taxon>
        <taxon>Pseudomonas</taxon>
        <taxon>Pseudomonas syringae</taxon>
    </lineage>
</organism>
<reference evidence="1" key="1">
    <citation type="submission" date="2016-03" db="EMBL/GenBank/DDBJ databases">
        <title>The evolution of Pseudomonas syringae pv. actinidiae in New Zealand.</title>
        <authorList>
            <person name="Taiaroa G."/>
            <person name="Poulter R.T.M."/>
            <person name="Lamont I."/>
            <person name="Stockwell P."/>
            <person name="Butler M.I."/>
        </authorList>
    </citation>
    <scope>NUCLEOTIDE SEQUENCE</scope>
    <source>
        <strain evidence="3">B4A</strain>
        <strain evidence="1">RT594</strain>
        <strain evidence="2">RT652</strain>
        <strain evidence="4">RT811</strain>
        <plasmid evidence="4">pPU_RT811</plasmid>
        <plasmid evidence="3">pUR_B4A</plasmid>
        <plasmid evidence="1">pUR_RT594</plasmid>
        <plasmid evidence="2">pUR_RT652</plasmid>
    </source>
</reference>
<dbReference type="RefSeq" id="WP_074321319.1">
    <property type="nucleotide sequence ID" value="NZ_CP017011.1"/>
</dbReference>
<keyword evidence="1" id="KW-0614">Plasmid</keyword>
<accession>A0A2P0QF10</accession>
<geneLocation type="plasmid" evidence="2">
    <name>pUR_RT652</name>
</geneLocation>